<dbReference type="Proteomes" id="UP001567538">
    <property type="component" value="Unassembled WGS sequence"/>
</dbReference>
<dbReference type="SMART" id="SM00645">
    <property type="entry name" value="Pept_C1"/>
    <property type="match status" value="1"/>
</dbReference>
<evidence type="ECO:0000256" key="4">
    <source>
        <dbReference type="ARBA" id="ARBA00022807"/>
    </source>
</evidence>
<dbReference type="Gene3D" id="2.10.25.160">
    <property type="entry name" value="Granulin"/>
    <property type="match status" value="1"/>
</dbReference>
<organism evidence="11 12">
    <name type="scientific">Salvia divinorum</name>
    <name type="common">Maria pastora</name>
    <name type="synonym">Diviner's sage</name>
    <dbReference type="NCBI Taxonomy" id="28513"/>
    <lineage>
        <taxon>Eukaryota</taxon>
        <taxon>Viridiplantae</taxon>
        <taxon>Streptophyta</taxon>
        <taxon>Embryophyta</taxon>
        <taxon>Tracheophyta</taxon>
        <taxon>Spermatophyta</taxon>
        <taxon>Magnoliopsida</taxon>
        <taxon>eudicotyledons</taxon>
        <taxon>Gunneridae</taxon>
        <taxon>Pentapetalae</taxon>
        <taxon>asterids</taxon>
        <taxon>lamiids</taxon>
        <taxon>Lamiales</taxon>
        <taxon>Lamiaceae</taxon>
        <taxon>Nepetoideae</taxon>
        <taxon>Mentheae</taxon>
        <taxon>Salviinae</taxon>
        <taxon>Salvia</taxon>
        <taxon>Salvia subgen. Calosphace</taxon>
    </lineage>
</organism>
<dbReference type="FunFam" id="2.10.25.160:FF:000002">
    <property type="entry name" value="Cysteine protease 1"/>
    <property type="match status" value="1"/>
</dbReference>
<dbReference type="SUPFAM" id="SSF54001">
    <property type="entry name" value="Cysteine proteinases"/>
    <property type="match status" value="1"/>
</dbReference>
<dbReference type="Pfam" id="PF00112">
    <property type="entry name" value="Peptidase_C1"/>
    <property type="match status" value="1"/>
</dbReference>
<evidence type="ECO:0000313" key="12">
    <source>
        <dbReference type="Proteomes" id="UP001567538"/>
    </source>
</evidence>
<dbReference type="InterPro" id="IPR025661">
    <property type="entry name" value="Pept_asp_AS"/>
</dbReference>
<feature type="domain" description="Peptidase C1A papain C-terminal" evidence="9">
    <location>
        <begin position="127"/>
        <end position="286"/>
    </location>
</feature>
<evidence type="ECO:0000313" key="11">
    <source>
        <dbReference type="EMBL" id="KAL1564781.1"/>
    </source>
</evidence>
<dbReference type="Gene3D" id="3.90.70.10">
    <property type="entry name" value="Cysteine proteinases"/>
    <property type="match status" value="2"/>
</dbReference>
<comment type="caution">
    <text evidence="11">The sequence shown here is derived from an EMBL/GenBank/DDBJ whole genome shotgun (WGS) entry which is preliminary data.</text>
</comment>
<keyword evidence="4" id="KW-0788">Thiol protease</keyword>
<keyword evidence="12" id="KW-1185">Reference proteome</keyword>
<feature type="chain" id="PRO_5044800159" evidence="7">
    <location>
        <begin position="23"/>
        <end position="398"/>
    </location>
</feature>
<evidence type="ECO:0000256" key="3">
    <source>
        <dbReference type="ARBA" id="ARBA00022801"/>
    </source>
</evidence>
<evidence type="ECO:0000256" key="7">
    <source>
        <dbReference type="SAM" id="SignalP"/>
    </source>
</evidence>
<dbReference type="InterPro" id="IPR038765">
    <property type="entry name" value="Papain-like_cys_pep_sf"/>
</dbReference>
<dbReference type="InterPro" id="IPR025660">
    <property type="entry name" value="Pept_his_AS"/>
</dbReference>
<protein>
    <submittedName>
        <fullName evidence="11">Low-temperature-induced cysteine proteinase-like</fullName>
    </submittedName>
</protein>
<evidence type="ECO:0000259" key="9">
    <source>
        <dbReference type="SMART" id="SM00645"/>
    </source>
</evidence>
<dbReference type="PRINTS" id="PR00705">
    <property type="entry name" value="PAPAIN"/>
</dbReference>
<evidence type="ECO:0000259" key="10">
    <source>
        <dbReference type="SMART" id="SM00848"/>
    </source>
</evidence>
<dbReference type="InterPro" id="IPR013201">
    <property type="entry name" value="Prot_inhib_I29"/>
</dbReference>
<keyword evidence="3" id="KW-0378">Hydrolase</keyword>
<dbReference type="AlphaFoldDB" id="A0ABD1I7S2"/>
<evidence type="ECO:0000259" key="8">
    <source>
        <dbReference type="SMART" id="SM00277"/>
    </source>
</evidence>
<dbReference type="PROSITE" id="PS00639">
    <property type="entry name" value="THIOL_PROTEASE_HIS"/>
    <property type="match status" value="1"/>
</dbReference>
<dbReference type="Gene3D" id="1.10.287.2250">
    <property type="match status" value="1"/>
</dbReference>
<dbReference type="SMART" id="SM00848">
    <property type="entry name" value="Inhibitor_I29"/>
    <property type="match status" value="1"/>
</dbReference>
<dbReference type="InterPro" id="IPR000118">
    <property type="entry name" value="Granulin"/>
</dbReference>
<dbReference type="EMBL" id="JBEAFC010000003">
    <property type="protein sequence ID" value="KAL1564781.1"/>
    <property type="molecule type" value="Genomic_DNA"/>
</dbReference>
<reference evidence="11 12" key="1">
    <citation type="submission" date="2024-06" db="EMBL/GenBank/DDBJ databases">
        <title>A chromosome level genome sequence of Diviner's sage (Salvia divinorum).</title>
        <authorList>
            <person name="Ford S.A."/>
            <person name="Ro D.-K."/>
            <person name="Ness R.W."/>
            <person name="Phillips M.A."/>
        </authorList>
    </citation>
    <scope>NUCLEOTIDE SEQUENCE [LARGE SCALE GENOMIC DNA]</scope>
    <source>
        <strain evidence="11">SAF-2024a</strain>
        <tissue evidence="11">Leaf</tissue>
    </source>
</reference>
<dbReference type="PANTHER" id="PTHR12411">
    <property type="entry name" value="CYSTEINE PROTEASE FAMILY C1-RELATED"/>
    <property type="match status" value="1"/>
</dbReference>
<dbReference type="SMART" id="SM00277">
    <property type="entry name" value="GRAN"/>
    <property type="match status" value="1"/>
</dbReference>
<comment type="similarity">
    <text evidence="1">Belongs to the peptidase C1 family.</text>
</comment>
<dbReference type="CDD" id="cd02248">
    <property type="entry name" value="Peptidase_C1A"/>
    <property type="match status" value="1"/>
</dbReference>
<dbReference type="InterPro" id="IPR039417">
    <property type="entry name" value="Peptidase_C1A_papain-like"/>
</dbReference>
<sequence length="398" mass="43922">MAAKSLLLFSVSLILFLAQACATDMSIISDDEEQMTAMYESWTVKHGKSYNALGEKEKRFQIFKENLRYIEEQNAVEGRTYKLGLNRFADLTNQEYRRMHLGTRPRSALRLGATKSDRYALRDGDALPESVDWRTKGAVAPVKDQGSCGSCWAFSTIAAVEGRDGKCDTYRKNAKVVSIDGYEDVPVNDEKALQKAVANQPISVAIEAGGRDFQLYQSGIFTGKCATNLDHGVVAVGYGTENGKDYWIVRNSWGSSWGEEGYLRMERNIADKTGLCGIAIEPSYPTKTGENPPNPGPSPPSPTPKPSVCDEYYECPESTTCCCIYAYGKYCFAWGCCPLEGATCCEDHYSCCPHDYPVCNIHAGTCSMSKENPISVKAMKRILAKPISFSRQGLKSDL</sequence>
<dbReference type="GO" id="GO:0008234">
    <property type="term" value="F:cysteine-type peptidase activity"/>
    <property type="evidence" value="ECO:0007669"/>
    <property type="project" value="UniProtKB-KW"/>
</dbReference>
<dbReference type="SUPFAM" id="SSF57277">
    <property type="entry name" value="Granulin repeat"/>
    <property type="match status" value="1"/>
</dbReference>
<feature type="signal peptide" evidence="7">
    <location>
        <begin position="1"/>
        <end position="22"/>
    </location>
</feature>
<evidence type="ECO:0000256" key="1">
    <source>
        <dbReference type="ARBA" id="ARBA00008455"/>
    </source>
</evidence>
<dbReference type="Pfam" id="PF00396">
    <property type="entry name" value="Granulin"/>
    <property type="match status" value="1"/>
</dbReference>
<keyword evidence="2" id="KW-0645">Protease</keyword>
<dbReference type="Pfam" id="PF08246">
    <property type="entry name" value="Inhibitor_I29"/>
    <property type="match status" value="1"/>
</dbReference>
<evidence type="ECO:0000256" key="5">
    <source>
        <dbReference type="ARBA" id="ARBA00023157"/>
    </source>
</evidence>
<dbReference type="PROSITE" id="PS00640">
    <property type="entry name" value="THIOL_PROTEASE_ASN"/>
    <property type="match status" value="1"/>
</dbReference>
<dbReference type="PROSITE" id="PS00139">
    <property type="entry name" value="THIOL_PROTEASE_CYS"/>
    <property type="match status" value="1"/>
</dbReference>
<keyword evidence="7" id="KW-0732">Signal</keyword>
<name>A0ABD1I7S2_SALDI</name>
<keyword evidence="6" id="KW-0325">Glycoprotein</keyword>
<feature type="domain" description="Granulins" evidence="8">
    <location>
        <begin position="309"/>
        <end position="366"/>
    </location>
</feature>
<dbReference type="InterPro" id="IPR000668">
    <property type="entry name" value="Peptidase_C1A_C"/>
</dbReference>
<dbReference type="InterPro" id="IPR013128">
    <property type="entry name" value="Peptidase_C1A"/>
</dbReference>
<gene>
    <name evidence="11" type="ORF">AAHA92_07081</name>
</gene>
<evidence type="ECO:0000256" key="6">
    <source>
        <dbReference type="ARBA" id="ARBA00023180"/>
    </source>
</evidence>
<accession>A0ABD1I7S2</accession>
<feature type="domain" description="Cathepsin propeptide inhibitor" evidence="10">
    <location>
        <begin position="39"/>
        <end position="96"/>
    </location>
</feature>
<keyword evidence="5" id="KW-1015">Disulfide bond</keyword>
<dbReference type="InterPro" id="IPR000169">
    <property type="entry name" value="Pept_cys_AS"/>
</dbReference>
<proteinExistence type="inferred from homology"/>
<dbReference type="InterPro" id="IPR037277">
    <property type="entry name" value="Granulin_sf"/>
</dbReference>
<dbReference type="PROSITE" id="PS51257">
    <property type="entry name" value="PROKAR_LIPOPROTEIN"/>
    <property type="match status" value="1"/>
</dbReference>
<evidence type="ECO:0000256" key="2">
    <source>
        <dbReference type="ARBA" id="ARBA00022670"/>
    </source>
</evidence>
<dbReference type="GO" id="GO:0006508">
    <property type="term" value="P:proteolysis"/>
    <property type="evidence" value="ECO:0007669"/>
    <property type="project" value="UniProtKB-KW"/>
</dbReference>